<protein>
    <submittedName>
        <fullName evidence="3">AlNc14C174G8072 protein</fullName>
    </submittedName>
</protein>
<organism evidence="3">
    <name type="scientific">Albugo laibachii Nc14</name>
    <dbReference type="NCBI Taxonomy" id="890382"/>
    <lineage>
        <taxon>Eukaryota</taxon>
        <taxon>Sar</taxon>
        <taxon>Stramenopiles</taxon>
        <taxon>Oomycota</taxon>
        <taxon>Peronosporomycetes</taxon>
        <taxon>Albuginales</taxon>
        <taxon>Albuginaceae</taxon>
        <taxon>Albugo</taxon>
    </lineage>
</organism>
<feature type="compositionally biased region" description="Polar residues" evidence="1">
    <location>
        <begin position="237"/>
        <end position="256"/>
    </location>
</feature>
<reference evidence="3" key="1">
    <citation type="journal article" date="2011" name="PLoS Biol.">
        <title>Gene gain and loss during evolution of obligate parasitism in the white rust pathogen of Arabidopsis thaliana.</title>
        <authorList>
            <person name="Kemen E."/>
            <person name="Gardiner A."/>
            <person name="Schultz-Larsen T."/>
            <person name="Kemen A.C."/>
            <person name="Balmuth A.L."/>
            <person name="Robert-Seilaniantz A."/>
            <person name="Bailey K."/>
            <person name="Holub E."/>
            <person name="Studholme D.J."/>
            <person name="Maclean D."/>
            <person name="Jones J.D."/>
        </authorList>
    </citation>
    <scope>NUCLEOTIDE SEQUENCE</scope>
</reference>
<dbReference type="HOGENOM" id="CLU_1047389_0_0_1"/>
<evidence type="ECO:0000256" key="1">
    <source>
        <dbReference type="SAM" id="MobiDB-lite"/>
    </source>
</evidence>
<accession>F0WNQ5</accession>
<dbReference type="EMBL" id="FR824219">
    <property type="protein sequence ID" value="CCA22947.1"/>
    <property type="molecule type" value="Genomic_DNA"/>
</dbReference>
<reference evidence="3" key="2">
    <citation type="submission" date="2011-02" db="EMBL/GenBank/DDBJ databases">
        <authorList>
            <person name="MacLean D."/>
        </authorList>
    </citation>
    <scope>NUCLEOTIDE SEQUENCE</scope>
</reference>
<evidence type="ECO:0000313" key="3">
    <source>
        <dbReference type="EMBL" id="CCA22947.1"/>
    </source>
</evidence>
<feature type="signal peptide" evidence="2">
    <location>
        <begin position="1"/>
        <end position="17"/>
    </location>
</feature>
<evidence type="ECO:0000256" key="2">
    <source>
        <dbReference type="SAM" id="SignalP"/>
    </source>
</evidence>
<keyword evidence="2" id="KW-0732">Signal</keyword>
<feature type="region of interest" description="Disordered" evidence="1">
    <location>
        <begin position="222"/>
        <end position="298"/>
    </location>
</feature>
<proteinExistence type="predicted"/>
<sequence length="323" mass="34146">MAARILQLACLLALVHCDPAQNNSSVISVQTKDSNADVVGSDLQMKIQQLPVNSQAMGQFLQMILTMLRDSNLVMVNSRPEERISKSLDPKEYKYVGEIDRPFRCSHPKCSADTTQPMSNLKVSQNAPSQAYKELPSMVVASTPTNNQSIVAGETPMVISTGVLQRTANIGDQKTGTPAKFSNETDAPRVAIISNTDNQIGNTEQNASTPVTLVHENVNVTANGSADGSEAGMPDTGFQNATSVNSTAPDSGSGSHTEVEEQSMAGNEISSASSASEEQEEDTKGEESAESSTNVDQASTATILSLSAALLPIKAVFAIILIN</sequence>
<gene>
    <name evidence="3" type="primary">AlNc14C174G8072</name>
    <name evidence="3" type="ORF">ALNC14_090900</name>
</gene>
<feature type="chain" id="PRO_5003259852" evidence="2">
    <location>
        <begin position="18"/>
        <end position="323"/>
    </location>
</feature>
<name>F0WNQ5_9STRA</name>
<dbReference type="AlphaFoldDB" id="F0WNQ5"/>